<dbReference type="InterPro" id="IPR029062">
    <property type="entry name" value="Class_I_gatase-like"/>
</dbReference>
<dbReference type="Gene3D" id="3.40.50.880">
    <property type="match status" value="1"/>
</dbReference>
<proteinExistence type="inferred from homology"/>
<dbReference type="InterPro" id="IPR005320">
    <property type="entry name" value="Peptidase_S51"/>
</dbReference>
<dbReference type="EMBL" id="AP024412">
    <property type="protein sequence ID" value="BCR35779.1"/>
    <property type="molecule type" value="Genomic_DNA"/>
</dbReference>
<evidence type="ECO:0000313" key="6">
    <source>
        <dbReference type="Proteomes" id="UP000620133"/>
    </source>
</evidence>
<keyword evidence="2" id="KW-0645">Protease</keyword>
<dbReference type="SUPFAM" id="SSF52317">
    <property type="entry name" value="Class I glutamine amidotransferase-like"/>
    <property type="match status" value="1"/>
</dbReference>
<gene>
    <name evidence="5" type="ORF">MPAN_006720</name>
</gene>
<dbReference type="KEGG" id="manr:MPAN_006720"/>
<accession>A0A7U9XV11</accession>
<keyword evidence="4" id="KW-0720">Serine protease</keyword>
<reference evidence="5" key="1">
    <citation type="submission" date="2021-01" db="EMBL/GenBank/DDBJ databases">
        <title>Draft genome sequence of Acholeplasmataceae bacterium strain Mahy22.</title>
        <authorList>
            <person name="Watanabe M."/>
            <person name="Kojima H."/>
            <person name="Fukui M."/>
        </authorList>
    </citation>
    <scope>NUCLEOTIDE SEQUENCE</scope>
    <source>
        <strain evidence="5">Mahy22</strain>
    </source>
</reference>
<organism evidence="5 6">
    <name type="scientific">Mariniplasma anaerobium</name>
    <dbReference type="NCBI Taxonomy" id="2735436"/>
    <lineage>
        <taxon>Bacteria</taxon>
        <taxon>Bacillati</taxon>
        <taxon>Mycoplasmatota</taxon>
        <taxon>Mollicutes</taxon>
        <taxon>Acholeplasmatales</taxon>
        <taxon>Acholeplasmataceae</taxon>
        <taxon>Mariniplasma</taxon>
    </lineage>
</organism>
<name>A0A7U9XV11_9MOLU</name>
<evidence type="ECO:0000256" key="4">
    <source>
        <dbReference type="ARBA" id="ARBA00022825"/>
    </source>
</evidence>
<keyword evidence="3" id="KW-0378">Hydrolase</keyword>
<evidence type="ECO:0000256" key="2">
    <source>
        <dbReference type="ARBA" id="ARBA00022670"/>
    </source>
</evidence>
<dbReference type="Pfam" id="PF03575">
    <property type="entry name" value="Peptidase_S51"/>
    <property type="match status" value="1"/>
</dbReference>
<evidence type="ECO:0000313" key="5">
    <source>
        <dbReference type="EMBL" id="BCR35779.1"/>
    </source>
</evidence>
<evidence type="ECO:0000256" key="1">
    <source>
        <dbReference type="ARBA" id="ARBA00006534"/>
    </source>
</evidence>
<evidence type="ECO:0008006" key="7">
    <source>
        <dbReference type="Google" id="ProtNLM"/>
    </source>
</evidence>
<comment type="similarity">
    <text evidence="1">Belongs to the peptidase S51 family.</text>
</comment>
<dbReference type="GO" id="GO:0006508">
    <property type="term" value="P:proteolysis"/>
    <property type="evidence" value="ECO:0007669"/>
    <property type="project" value="UniProtKB-KW"/>
</dbReference>
<sequence>MTHILLSRGIIGRDDMVKELKNIIKKEYKVCILAFSFFDKHIDSKEDYDLYYKKGGEYYQKMIDSFAPYDIKESQISWIYYFDDTKESAKQKISDADIIYFPGGSPDQMMTRIIEFELKEHIEAQDKIFIGSSAGTMIQFADYHISKDIDYDCFSLQEGLTLISDFIIEVHYRRRKKQKSALRKMHRLTHKNIYGIPDNGAIIYDNNKIILLNDASQLYNHKGVIRK</sequence>
<dbReference type="AlphaFoldDB" id="A0A7U9XV11"/>
<evidence type="ECO:0000256" key="3">
    <source>
        <dbReference type="ARBA" id="ARBA00022801"/>
    </source>
</evidence>
<dbReference type="RefSeq" id="WP_176238615.1">
    <property type="nucleotide sequence ID" value="NZ_AP024412.1"/>
</dbReference>
<dbReference type="GO" id="GO:0008236">
    <property type="term" value="F:serine-type peptidase activity"/>
    <property type="evidence" value="ECO:0007669"/>
    <property type="project" value="UniProtKB-KW"/>
</dbReference>
<keyword evidence="6" id="KW-1185">Reference proteome</keyword>
<dbReference type="Proteomes" id="UP000620133">
    <property type="component" value="Chromosome"/>
</dbReference>
<protein>
    <recommendedName>
        <fullName evidence="7">Peptidase S51</fullName>
    </recommendedName>
</protein>